<dbReference type="InterPro" id="IPR050491">
    <property type="entry name" value="AmpC-like"/>
</dbReference>
<feature type="domain" description="Beta-lactamase-related" evidence="2">
    <location>
        <begin position="40"/>
        <end position="371"/>
    </location>
</feature>
<dbReference type="Gene3D" id="3.40.710.10">
    <property type="entry name" value="DD-peptidase/beta-lactamase superfamily"/>
    <property type="match status" value="1"/>
</dbReference>
<comment type="caution">
    <text evidence="3">The sequence shown here is derived from an EMBL/GenBank/DDBJ whole genome shotgun (WGS) entry which is preliminary data.</text>
</comment>
<accession>A0ABU7GBQ1</accession>
<evidence type="ECO:0000313" key="3">
    <source>
        <dbReference type="EMBL" id="MEE1876220.1"/>
    </source>
</evidence>
<keyword evidence="1" id="KW-0732">Signal</keyword>
<organism evidence="3 4">
    <name type="scientific">Altererythrobacter litoralis</name>
    <dbReference type="NCBI Taxonomy" id="3113904"/>
    <lineage>
        <taxon>Bacteria</taxon>
        <taxon>Pseudomonadati</taxon>
        <taxon>Pseudomonadota</taxon>
        <taxon>Alphaproteobacteria</taxon>
        <taxon>Sphingomonadales</taxon>
        <taxon>Erythrobacteraceae</taxon>
        <taxon>Altererythrobacter</taxon>
    </lineage>
</organism>
<feature type="chain" id="PRO_5047220634" evidence="1">
    <location>
        <begin position="25"/>
        <end position="505"/>
    </location>
</feature>
<gene>
    <name evidence="3" type="ORF">VRS74_00800</name>
</gene>
<protein>
    <submittedName>
        <fullName evidence="3">Serine hydrolase domain-containing protein</fullName>
        <ecNumber evidence="3">3.1.1.103</ecNumber>
    </submittedName>
</protein>
<keyword evidence="3" id="KW-0378">Hydrolase</keyword>
<dbReference type="Proteomes" id="UP001343492">
    <property type="component" value="Unassembled WGS sequence"/>
</dbReference>
<evidence type="ECO:0000313" key="4">
    <source>
        <dbReference type="Proteomes" id="UP001343492"/>
    </source>
</evidence>
<dbReference type="Pfam" id="PF00144">
    <property type="entry name" value="Beta-lactamase"/>
    <property type="match status" value="1"/>
</dbReference>
<proteinExistence type="predicted"/>
<feature type="signal peptide" evidence="1">
    <location>
        <begin position="1"/>
        <end position="24"/>
    </location>
</feature>
<sequence length="505" mass="54773">MARRVIEVAGLVALACAGLAPAHAEDKAQAGSIDDLAPQIDAIFAQAKADAHIPGLVYGIVKDGELVLFRSMGDRDIGTAQVDPITADTRFRIASMSKAFTAAAILKLRDEGKFALSDPAVKYVPEMAHWRKPTADAPEITIGDLLHHSGGLVEDNPWGDRQQYLPEEAFSQMIASGMDFATTPGIRYEYSNYGFALLGRIVSNVSGRRYQDYIREEIMLPLGMTSTGYDVLQSPKESRAIGYRWENNGFRREPDMPDGAFGAMGGVETTANDYAKWMAFLLSAWPPSDAPETGPLRRSSVREMVKWVTMRQGMMRPAELGPPCRIGQGYGMGLVVYDDCDLGRVVQHNGGYPGYGSTMQFIPDAGIGMFSFNARTYFSNSGGVRQALHLLRNNGLAPDRAIAVSPGLATAYGFARAAWASGEPESAPLAVNVALDRDIADRRADLAALKRDVGACDTSAAISPISAMEGTFEWSCERGTVAGRVQRAPITSMELQVLDFRRKPE</sequence>
<name>A0ABU7GBQ1_9SPHN</name>
<dbReference type="EC" id="3.1.1.103" evidence="3"/>
<keyword evidence="4" id="KW-1185">Reference proteome</keyword>
<evidence type="ECO:0000256" key="1">
    <source>
        <dbReference type="SAM" id="SignalP"/>
    </source>
</evidence>
<dbReference type="GO" id="GO:0016787">
    <property type="term" value="F:hydrolase activity"/>
    <property type="evidence" value="ECO:0007669"/>
    <property type="project" value="UniProtKB-KW"/>
</dbReference>
<reference evidence="3 4" key="1">
    <citation type="submission" date="2024-01" db="EMBL/GenBank/DDBJ databases">
        <title>The genome sequence of Erythrobacteraceae sp. strain 1XM1-14.</title>
        <authorList>
            <person name="Liu Y."/>
        </authorList>
    </citation>
    <scope>NUCLEOTIDE SEQUENCE [LARGE SCALE GENOMIC DNA]</scope>
    <source>
        <strain evidence="3 4">1XM1-14</strain>
    </source>
</reference>
<dbReference type="InterPro" id="IPR001466">
    <property type="entry name" value="Beta-lactam-related"/>
</dbReference>
<dbReference type="InterPro" id="IPR012338">
    <property type="entry name" value="Beta-lactam/transpept-like"/>
</dbReference>
<evidence type="ECO:0000259" key="2">
    <source>
        <dbReference type="Pfam" id="PF00144"/>
    </source>
</evidence>
<dbReference type="SUPFAM" id="SSF56601">
    <property type="entry name" value="beta-lactamase/transpeptidase-like"/>
    <property type="match status" value="1"/>
</dbReference>
<dbReference type="PANTHER" id="PTHR46825:SF9">
    <property type="entry name" value="BETA-LACTAMASE-RELATED DOMAIN-CONTAINING PROTEIN"/>
    <property type="match status" value="1"/>
</dbReference>
<dbReference type="PANTHER" id="PTHR46825">
    <property type="entry name" value="D-ALANYL-D-ALANINE-CARBOXYPEPTIDASE/ENDOPEPTIDASE AMPH"/>
    <property type="match status" value="1"/>
</dbReference>
<dbReference type="EMBL" id="JAZDQV010000001">
    <property type="protein sequence ID" value="MEE1876220.1"/>
    <property type="molecule type" value="Genomic_DNA"/>
</dbReference>
<dbReference type="RefSeq" id="WP_354143331.1">
    <property type="nucleotide sequence ID" value="NZ_JAZDQV010000001.1"/>
</dbReference>